<keyword evidence="9" id="KW-1185">Reference proteome</keyword>
<dbReference type="Proteomes" id="UP000250321">
    <property type="component" value="Unassembled WGS sequence"/>
</dbReference>
<dbReference type="GO" id="GO:0005655">
    <property type="term" value="C:nucleolar ribonuclease P complex"/>
    <property type="evidence" value="ECO:0007669"/>
    <property type="project" value="InterPro"/>
</dbReference>
<dbReference type="Pfam" id="PF08170">
    <property type="entry name" value="POPLD"/>
    <property type="match status" value="1"/>
</dbReference>
<keyword evidence="2" id="KW-0819">tRNA processing</keyword>
<feature type="domain" description="Pop1 N-terminal" evidence="5">
    <location>
        <begin position="122"/>
        <end position="179"/>
    </location>
</feature>
<name>A0A315B6E7_PRUYE</name>
<dbReference type="Pfam" id="PF22770">
    <property type="entry name" value="POP1_C"/>
    <property type="match status" value="1"/>
</dbReference>
<gene>
    <name evidence="8" type="ORF">Pyn_38334</name>
</gene>
<evidence type="ECO:0000313" key="8">
    <source>
        <dbReference type="EMBL" id="PQQ21916.1"/>
    </source>
</evidence>
<evidence type="ECO:0000256" key="2">
    <source>
        <dbReference type="ARBA" id="ARBA00022694"/>
    </source>
</evidence>
<dbReference type="GO" id="GO:0000172">
    <property type="term" value="C:ribonuclease MRP complex"/>
    <property type="evidence" value="ECO:0007669"/>
    <property type="project" value="InterPro"/>
</dbReference>
<accession>A0A315B6E7</accession>
<feature type="region of interest" description="Disordered" evidence="4">
    <location>
        <begin position="47"/>
        <end position="94"/>
    </location>
</feature>
<dbReference type="OrthoDB" id="442863at2759"/>
<dbReference type="InterPro" id="IPR055079">
    <property type="entry name" value="POP1_C"/>
</dbReference>
<reference evidence="8 9" key="1">
    <citation type="submission" date="2018-02" db="EMBL/GenBank/DDBJ databases">
        <title>Draft genome of wild Prunus yedoensis var. nudiflora.</title>
        <authorList>
            <person name="Baek S."/>
            <person name="Kim J.-H."/>
            <person name="Choi K."/>
            <person name="Kim G.-B."/>
            <person name="Cho A."/>
            <person name="Jang H."/>
            <person name="Shin C.-H."/>
            <person name="Yu H.-J."/>
            <person name="Mun J.-H."/>
        </authorList>
    </citation>
    <scope>NUCLEOTIDE SEQUENCE [LARGE SCALE GENOMIC DNA]</scope>
    <source>
        <strain evidence="9">cv. Jeju island</strain>
        <tissue evidence="8">Leaf</tissue>
    </source>
</reference>
<dbReference type="PANTHER" id="PTHR22731">
    <property type="entry name" value="RIBONUCLEASES P/MRP PROTEIN SUBUNIT POP1"/>
    <property type="match status" value="1"/>
</dbReference>
<dbReference type="InterPro" id="IPR012590">
    <property type="entry name" value="POPLD_dom"/>
</dbReference>
<dbReference type="Pfam" id="PF06978">
    <property type="entry name" value="POP1_N"/>
    <property type="match status" value="1"/>
</dbReference>
<evidence type="ECO:0000259" key="7">
    <source>
        <dbReference type="Pfam" id="PF22770"/>
    </source>
</evidence>
<feature type="compositionally biased region" description="Basic residues" evidence="4">
    <location>
        <begin position="65"/>
        <end position="75"/>
    </location>
</feature>
<organism evidence="8 9">
    <name type="scientific">Prunus yedoensis var. nudiflora</name>
    <dbReference type="NCBI Taxonomy" id="2094558"/>
    <lineage>
        <taxon>Eukaryota</taxon>
        <taxon>Viridiplantae</taxon>
        <taxon>Streptophyta</taxon>
        <taxon>Embryophyta</taxon>
        <taxon>Tracheophyta</taxon>
        <taxon>Spermatophyta</taxon>
        <taxon>Magnoliopsida</taxon>
        <taxon>eudicotyledons</taxon>
        <taxon>Gunneridae</taxon>
        <taxon>Pentapetalae</taxon>
        <taxon>rosids</taxon>
        <taxon>fabids</taxon>
        <taxon>Rosales</taxon>
        <taxon>Rosaceae</taxon>
        <taxon>Amygdaloideae</taxon>
        <taxon>Amygdaleae</taxon>
        <taxon>Prunus</taxon>
    </lineage>
</organism>
<evidence type="ECO:0000259" key="6">
    <source>
        <dbReference type="Pfam" id="PF08170"/>
    </source>
</evidence>
<evidence type="ECO:0000313" key="9">
    <source>
        <dbReference type="Proteomes" id="UP000250321"/>
    </source>
</evidence>
<dbReference type="PANTHER" id="PTHR22731:SF3">
    <property type="entry name" value="RIBONUCLEASES P_MRP PROTEIN SUBUNIT POP1"/>
    <property type="match status" value="1"/>
</dbReference>
<evidence type="ECO:0000256" key="3">
    <source>
        <dbReference type="ARBA" id="ARBA00023242"/>
    </source>
</evidence>
<dbReference type="AlphaFoldDB" id="A0A315B6E7"/>
<evidence type="ECO:0000256" key="4">
    <source>
        <dbReference type="SAM" id="MobiDB-lite"/>
    </source>
</evidence>
<dbReference type="GO" id="GO:0001682">
    <property type="term" value="P:tRNA 5'-leader removal"/>
    <property type="evidence" value="ECO:0007669"/>
    <property type="project" value="InterPro"/>
</dbReference>
<dbReference type="InterPro" id="IPR039182">
    <property type="entry name" value="Pop1"/>
</dbReference>
<feature type="domain" description="POPLD" evidence="6">
    <location>
        <begin position="483"/>
        <end position="559"/>
    </location>
</feature>
<sequence>MATDGFRRLQVSSAPPRKINVQKFAESRAPELETLHTIVSDRVNNDFRSRRSKRRRTTAYDNQAAKKRCRKKRKLGLVDQSSNALPPEKDEKNVPRRIRRRTELKMNLENGFCTSGDGTKRLRTHIWHAKRFTMTKLWGYYLPLGLQGRGRGSKAVLKWFKDGMLVHDASYHVAIQLEGPEDSLLSVLEMVMVPSSSSACSVISGIIYDSAMLHHLGAPFSTPIAPVTYMWRPSGQPSDGCNGLEGTENSSTFRQLWVWIHASVLTEAYDTLKLACQKEMDNRGILINCFSLEGQLAKLEVVGLKTFQLLQRTLCPTTRTRDDSWNLMKHSVSEAKDDSQAKIILEKEDSIPSHAILSLNVKDPRTLTEKEKIAYAPESGSSSILGDVLGTERKEHVVFGRFSDEPEGSGMLGEKSLWDVSSGISPPVEEEVICKEKHDQHKNFLCLDDSSSGALNTSTKSPCSRSCPIMLLKNNNGRGLNIGWSVVLPLSWVRAFWISLVSKGAHAMGLREKHLISSEVGLPYFPSDFPDCNAYLCLKETEAVASSLKEELRPPAIRPLRVPILPPWNTIRAALNEGSTTVGEDEIFRQENGIRSNSSSNSDCGLSDPTLAACHGNSFDGSVARTSVSLTKFLNEIQGCHLRLCPHVADKQTSFTEFMRDESKLGLAQNGINKLKNNRKLCFVRVLLHAYKEGFLEEGAVVCAPQLTDISMWKRSESFDGGLQMPQTVVTSYFKEQSSGKWELQIPEDTVGRESHRWPIGFVTTGFVRGSKKPVAEAFCEAVVLNRLREEQWDSKPAKQRRKEIYVLVRNLRSSAYRLALATIVLEHQEEDVEFM</sequence>
<proteinExistence type="predicted"/>
<dbReference type="EMBL" id="PJQY01000003">
    <property type="protein sequence ID" value="PQQ21916.1"/>
    <property type="molecule type" value="Genomic_DNA"/>
</dbReference>
<comment type="caution">
    <text evidence="8">The sequence shown here is derived from an EMBL/GenBank/DDBJ whole genome shotgun (WGS) entry which is preliminary data.</text>
</comment>
<evidence type="ECO:0000256" key="1">
    <source>
        <dbReference type="ARBA" id="ARBA00004123"/>
    </source>
</evidence>
<keyword evidence="3" id="KW-0539">Nucleus</keyword>
<dbReference type="STRING" id="2094558.A0A315B6E7"/>
<dbReference type="InterPro" id="IPR009723">
    <property type="entry name" value="Pop1_N"/>
</dbReference>
<comment type="subcellular location">
    <subcellularLocation>
        <location evidence="1">Nucleus</location>
    </subcellularLocation>
</comment>
<feature type="domain" description="POP1 C-terminal" evidence="7">
    <location>
        <begin position="736"/>
        <end position="825"/>
    </location>
</feature>
<protein>
    <submittedName>
        <fullName evidence="8">Uncharacterized protein</fullName>
    </submittedName>
</protein>
<evidence type="ECO:0000259" key="5">
    <source>
        <dbReference type="Pfam" id="PF06978"/>
    </source>
</evidence>